<keyword evidence="3" id="KW-1185">Reference proteome</keyword>
<evidence type="ECO:0000256" key="1">
    <source>
        <dbReference type="SAM" id="Phobius"/>
    </source>
</evidence>
<keyword evidence="1" id="KW-0472">Membrane</keyword>
<keyword evidence="1" id="KW-1133">Transmembrane helix</keyword>
<protein>
    <submittedName>
        <fullName evidence="2">Cadmium resistance transporter family protein</fullName>
    </submittedName>
</protein>
<evidence type="ECO:0000313" key="3">
    <source>
        <dbReference type="Proteomes" id="UP000049983"/>
    </source>
</evidence>
<feature type="transmembrane region" description="Helical" evidence="1">
    <location>
        <begin position="38"/>
        <end position="57"/>
    </location>
</feature>
<gene>
    <name evidence="2" type="ORF">LA5096_04914</name>
</gene>
<feature type="transmembrane region" description="Helical" evidence="1">
    <location>
        <begin position="133"/>
        <end position="151"/>
    </location>
</feature>
<feature type="transmembrane region" description="Helical" evidence="1">
    <location>
        <begin position="63"/>
        <end position="80"/>
    </location>
</feature>
<dbReference type="AlphaFoldDB" id="A0A0M7AQE7"/>
<dbReference type="Proteomes" id="UP000049983">
    <property type="component" value="Unassembled WGS sequence"/>
</dbReference>
<sequence>MIFALSIALAYALTNIDGLFAFFAIATSGRYRQALTGFLIAQAIVVCGAYVTGVGVTVVTPHALGYLGVIPLSLGLWEVWKNMSRTSVDARTSKPAHSVFSAMVIFLALSADTFVMMAAFFADTASVFDRHVLLGAFVAVAGLVIAGTLLAKSLGRNLKVQAFFAKLSPFVMIVAGIYILLDTATDTF</sequence>
<organism evidence="2 3">
    <name type="scientific">Roseibium album</name>
    <dbReference type="NCBI Taxonomy" id="311410"/>
    <lineage>
        <taxon>Bacteria</taxon>
        <taxon>Pseudomonadati</taxon>
        <taxon>Pseudomonadota</taxon>
        <taxon>Alphaproteobacteria</taxon>
        <taxon>Hyphomicrobiales</taxon>
        <taxon>Stappiaceae</taxon>
        <taxon>Roseibium</taxon>
    </lineage>
</organism>
<dbReference type="OrthoDB" id="7708983at2"/>
<feature type="transmembrane region" description="Helical" evidence="1">
    <location>
        <begin position="6"/>
        <end position="26"/>
    </location>
</feature>
<feature type="transmembrane region" description="Helical" evidence="1">
    <location>
        <begin position="100"/>
        <end position="121"/>
    </location>
</feature>
<reference evidence="3" key="1">
    <citation type="submission" date="2015-07" db="EMBL/GenBank/DDBJ databases">
        <authorList>
            <person name="Rodrigo-Torres Lidia"/>
            <person name="Arahal R.David."/>
        </authorList>
    </citation>
    <scope>NUCLEOTIDE SEQUENCE [LARGE SCALE GENOMIC DNA]</scope>
    <source>
        <strain evidence="3">CECT 5096</strain>
    </source>
</reference>
<feature type="transmembrane region" description="Helical" evidence="1">
    <location>
        <begin position="163"/>
        <end position="181"/>
    </location>
</feature>
<dbReference type="RefSeq" id="WP_144436041.1">
    <property type="nucleotide sequence ID" value="NZ_CXWA01000004.1"/>
</dbReference>
<keyword evidence="1" id="KW-0812">Transmembrane</keyword>
<dbReference type="EMBL" id="CXWC01000013">
    <property type="protein sequence ID" value="CTQ76867.1"/>
    <property type="molecule type" value="Genomic_DNA"/>
</dbReference>
<evidence type="ECO:0000313" key="2">
    <source>
        <dbReference type="EMBL" id="CTQ76867.1"/>
    </source>
</evidence>
<dbReference type="GeneID" id="97672191"/>
<proteinExistence type="predicted"/>
<name>A0A0M7AQE7_9HYPH</name>
<accession>A0A0M7AQE7</accession>